<sequence length="351" mass="40330">MGVRMKFIHLSDVHLGIVPDKNKSWSQDRYQEIYDTFKIVIESAIDQKIDLILIAGDLFHGQPLLKELKEINYLFEKIAPVQVVIIAGNHDYVKDNSFYNSFKWSKNVHFILNDQIECVEIPELNTNIYGMSYHSREIKFPIYDDVIPANRNRINILLGHGGDVNHIIVDENKFIENGFDYSAFGHIHKGYINRAKHFAYSGSLEPTDKNDYGEKGYIIGNIDFKSKKLDLDFVPCAQRQYVTLKINCNNSVTNHALVEKIVDKISEFGSNHIYKVVLTGARHESMEFEVENSLKDFNICEIIDETHIDYDYGKLLTQNDGTIVGQVIQKLQGIDDAAMFYAVNALLRTKR</sequence>
<dbReference type="STRING" id="99656.SAMN05421659_102137"/>
<evidence type="ECO:0000313" key="8">
    <source>
        <dbReference type="Proteomes" id="UP000199701"/>
    </source>
</evidence>
<dbReference type="AlphaFoldDB" id="A0A1I0MTG7"/>
<dbReference type="InterPro" id="IPR050535">
    <property type="entry name" value="DNA_Repair-Maintenance_Comp"/>
</dbReference>
<dbReference type="Proteomes" id="UP000199701">
    <property type="component" value="Unassembled WGS sequence"/>
</dbReference>
<organism evidence="7 8">
    <name type="scientific">[Clostridium] fimetarium</name>
    <dbReference type="NCBI Taxonomy" id="99656"/>
    <lineage>
        <taxon>Bacteria</taxon>
        <taxon>Bacillati</taxon>
        <taxon>Bacillota</taxon>
        <taxon>Clostridia</taxon>
        <taxon>Lachnospirales</taxon>
        <taxon>Lachnospiraceae</taxon>
    </lineage>
</organism>
<reference evidence="7 8" key="1">
    <citation type="submission" date="2016-10" db="EMBL/GenBank/DDBJ databases">
        <authorList>
            <person name="de Groot N.N."/>
        </authorList>
    </citation>
    <scope>NUCLEOTIDE SEQUENCE [LARGE SCALE GENOMIC DNA]</scope>
    <source>
        <strain evidence="7 8">DSM 9179</strain>
    </source>
</reference>
<accession>A0A1I0MTG7</accession>
<dbReference type="PANTHER" id="PTHR30337:SF0">
    <property type="entry name" value="NUCLEASE SBCCD SUBUNIT D"/>
    <property type="match status" value="1"/>
</dbReference>
<dbReference type="GO" id="GO:0004527">
    <property type="term" value="F:exonuclease activity"/>
    <property type="evidence" value="ECO:0007669"/>
    <property type="project" value="UniProtKB-KW"/>
</dbReference>
<dbReference type="InterPro" id="IPR029052">
    <property type="entry name" value="Metallo-depent_PP-like"/>
</dbReference>
<evidence type="ECO:0000256" key="1">
    <source>
        <dbReference type="ARBA" id="ARBA00010555"/>
    </source>
</evidence>
<keyword evidence="5 7" id="KW-0269">Exonuclease</keyword>
<dbReference type="InterPro" id="IPR041796">
    <property type="entry name" value="Mre11_N"/>
</dbReference>
<proteinExistence type="inferred from homology"/>
<dbReference type="Pfam" id="PF00149">
    <property type="entry name" value="Metallophos"/>
    <property type="match status" value="1"/>
</dbReference>
<evidence type="ECO:0000256" key="5">
    <source>
        <dbReference type="ARBA" id="ARBA00022839"/>
    </source>
</evidence>
<evidence type="ECO:0000313" key="7">
    <source>
        <dbReference type="EMBL" id="SEV92019.1"/>
    </source>
</evidence>
<protein>
    <recommendedName>
        <fullName evidence="2">Nuclease SbcCD subunit D</fullName>
    </recommendedName>
</protein>
<evidence type="ECO:0000256" key="4">
    <source>
        <dbReference type="ARBA" id="ARBA00022801"/>
    </source>
</evidence>
<dbReference type="SUPFAM" id="SSF56300">
    <property type="entry name" value="Metallo-dependent phosphatases"/>
    <property type="match status" value="1"/>
</dbReference>
<feature type="domain" description="Calcineurin-like phosphoesterase" evidence="6">
    <location>
        <begin position="5"/>
        <end position="189"/>
    </location>
</feature>
<dbReference type="CDD" id="cd00840">
    <property type="entry name" value="MPP_Mre11_N"/>
    <property type="match status" value="1"/>
</dbReference>
<evidence type="ECO:0000259" key="6">
    <source>
        <dbReference type="Pfam" id="PF00149"/>
    </source>
</evidence>
<name>A0A1I0MTG7_9FIRM</name>
<keyword evidence="3" id="KW-0540">Nuclease</keyword>
<comment type="similarity">
    <text evidence="1">Belongs to the SbcD family.</text>
</comment>
<dbReference type="InterPro" id="IPR004843">
    <property type="entry name" value="Calcineurin-like_PHP"/>
</dbReference>
<keyword evidence="8" id="KW-1185">Reference proteome</keyword>
<keyword evidence="4" id="KW-0378">Hydrolase</keyword>
<dbReference type="PANTHER" id="PTHR30337">
    <property type="entry name" value="COMPONENT OF ATP-DEPENDENT DSDNA EXONUCLEASE"/>
    <property type="match status" value="1"/>
</dbReference>
<dbReference type="EMBL" id="FOJI01000002">
    <property type="protein sequence ID" value="SEV92019.1"/>
    <property type="molecule type" value="Genomic_DNA"/>
</dbReference>
<evidence type="ECO:0000256" key="3">
    <source>
        <dbReference type="ARBA" id="ARBA00022722"/>
    </source>
</evidence>
<evidence type="ECO:0000256" key="2">
    <source>
        <dbReference type="ARBA" id="ARBA00013365"/>
    </source>
</evidence>
<gene>
    <name evidence="7" type="ORF">SAMN05421659_102137</name>
</gene>
<dbReference type="Gene3D" id="3.60.21.10">
    <property type="match status" value="1"/>
</dbReference>